<dbReference type="InterPro" id="IPR000551">
    <property type="entry name" value="MerR-type_HTH_dom"/>
</dbReference>
<dbReference type="PANTHER" id="PTHR30204">
    <property type="entry name" value="REDOX-CYCLING DRUG-SENSING TRANSCRIPTIONAL ACTIVATOR SOXR"/>
    <property type="match status" value="1"/>
</dbReference>
<dbReference type="SMART" id="SM00422">
    <property type="entry name" value="HTH_MERR"/>
    <property type="match status" value="1"/>
</dbReference>
<keyword evidence="1" id="KW-0678">Repressor</keyword>
<dbReference type="InterPro" id="IPR009061">
    <property type="entry name" value="DNA-bd_dom_put_sf"/>
</dbReference>
<dbReference type="Proteomes" id="UP001203972">
    <property type="component" value="Unassembled WGS sequence"/>
</dbReference>
<dbReference type="GO" id="GO:0003677">
    <property type="term" value="F:DNA binding"/>
    <property type="evidence" value="ECO:0007669"/>
    <property type="project" value="UniProtKB-KW"/>
</dbReference>
<proteinExistence type="predicted"/>
<dbReference type="AlphaFoldDB" id="A0AAP2XPR1"/>
<reference evidence="6" key="1">
    <citation type="journal article" date="2022" name="Clin. Infect. Dis.">
        <title>Association between Clostridium innocuum and antibiotic-associated diarrhea in adults and children: A cross-sectional study and comparative genomics analysis.</title>
        <authorList>
            <person name="Cherny K.E."/>
            <person name="Muscat E.B."/>
            <person name="Balaji A."/>
            <person name="Mukherjee J."/>
            <person name="Ozer E.A."/>
            <person name="Angarone M.P."/>
            <person name="Hauser A.R."/>
            <person name="Sichel J.S."/>
            <person name="Amponsah E."/>
            <person name="Kociolek L.K."/>
        </authorList>
    </citation>
    <scope>NUCLEOTIDE SEQUENCE</scope>
    <source>
        <strain evidence="6">NU1-AC-029v</strain>
    </source>
</reference>
<dbReference type="Pfam" id="PF13411">
    <property type="entry name" value="MerR_1"/>
    <property type="match status" value="1"/>
</dbReference>
<evidence type="ECO:0000313" key="6">
    <source>
        <dbReference type="EMBL" id="MCR0231387.1"/>
    </source>
</evidence>
<keyword evidence="3" id="KW-0238">DNA-binding</keyword>
<keyword evidence="2" id="KW-0805">Transcription regulation</keyword>
<organism evidence="6 7">
    <name type="scientific">Clostridium innocuum</name>
    <dbReference type="NCBI Taxonomy" id="1522"/>
    <lineage>
        <taxon>Bacteria</taxon>
        <taxon>Bacillati</taxon>
        <taxon>Bacillota</taxon>
        <taxon>Clostridia</taxon>
        <taxon>Eubacteriales</taxon>
        <taxon>Clostridiaceae</taxon>
        <taxon>Clostridium</taxon>
    </lineage>
</organism>
<name>A0AAP2XPR1_CLOIN</name>
<evidence type="ECO:0000256" key="2">
    <source>
        <dbReference type="ARBA" id="ARBA00023015"/>
    </source>
</evidence>
<dbReference type="SUPFAM" id="SSF46955">
    <property type="entry name" value="Putative DNA-binding domain"/>
    <property type="match status" value="1"/>
</dbReference>
<dbReference type="PROSITE" id="PS50937">
    <property type="entry name" value="HTH_MERR_2"/>
    <property type="match status" value="1"/>
</dbReference>
<dbReference type="InterPro" id="IPR047057">
    <property type="entry name" value="MerR_fam"/>
</dbReference>
<dbReference type="RefSeq" id="WP_118002226.1">
    <property type="nucleotide sequence ID" value="NZ_JAHOLM010000002.1"/>
</dbReference>
<protein>
    <submittedName>
        <fullName evidence="6">MerR family transcriptional regulator</fullName>
    </submittedName>
</protein>
<evidence type="ECO:0000256" key="1">
    <source>
        <dbReference type="ARBA" id="ARBA00022491"/>
    </source>
</evidence>
<dbReference type="PANTHER" id="PTHR30204:SF69">
    <property type="entry name" value="MERR-FAMILY TRANSCRIPTIONAL REGULATOR"/>
    <property type="match status" value="1"/>
</dbReference>
<dbReference type="Gene3D" id="1.10.1660.10">
    <property type="match status" value="1"/>
</dbReference>
<gene>
    <name evidence="6" type="ORF">MKC95_01215</name>
</gene>
<sequence>METYKISQIAKLLGLSSDTIRFYEKKGLVHPSVNPDNQYREYDLDNILELLDIIYYRHLDISLQDIQSICTSRSRENMYELLLKKKQETEEKIRYEQQLLKKLTCISETYQRVESNQNICSIKAFPTSVILFESEKTSDFFTQQIAHLTQDQFVFCSLFKTYHIDNCDIQPRKTIIALEQDIMEELHMDYPQAQLIKAHKQPCVFLVIHMLHSQIHPEDIAPLLTYAAKQKLTLQNTLYLREIPLTSYQDDQNYYAELYIPICED</sequence>
<dbReference type="EMBL" id="JAKTMA010000002">
    <property type="protein sequence ID" value="MCR0231387.1"/>
    <property type="molecule type" value="Genomic_DNA"/>
</dbReference>
<dbReference type="CDD" id="cd00592">
    <property type="entry name" value="HTH_MerR-like"/>
    <property type="match status" value="1"/>
</dbReference>
<comment type="caution">
    <text evidence="6">The sequence shown here is derived from an EMBL/GenBank/DDBJ whole genome shotgun (WGS) entry which is preliminary data.</text>
</comment>
<feature type="domain" description="HTH merR-type" evidence="5">
    <location>
        <begin position="3"/>
        <end position="72"/>
    </location>
</feature>
<evidence type="ECO:0000313" key="7">
    <source>
        <dbReference type="Proteomes" id="UP001203972"/>
    </source>
</evidence>
<evidence type="ECO:0000259" key="5">
    <source>
        <dbReference type="PROSITE" id="PS50937"/>
    </source>
</evidence>
<evidence type="ECO:0000256" key="4">
    <source>
        <dbReference type="ARBA" id="ARBA00023163"/>
    </source>
</evidence>
<keyword evidence="4" id="KW-0804">Transcription</keyword>
<evidence type="ECO:0000256" key="3">
    <source>
        <dbReference type="ARBA" id="ARBA00023125"/>
    </source>
</evidence>
<dbReference type="GO" id="GO:0003700">
    <property type="term" value="F:DNA-binding transcription factor activity"/>
    <property type="evidence" value="ECO:0007669"/>
    <property type="project" value="InterPro"/>
</dbReference>
<dbReference type="PROSITE" id="PS00552">
    <property type="entry name" value="HTH_MERR_1"/>
    <property type="match status" value="1"/>
</dbReference>
<accession>A0AAP2XPR1</accession>